<proteinExistence type="predicted"/>
<evidence type="ECO:0000259" key="5">
    <source>
        <dbReference type="PROSITE" id="PS51078"/>
    </source>
</evidence>
<evidence type="ECO:0000256" key="2">
    <source>
        <dbReference type="ARBA" id="ARBA00023125"/>
    </source>
</evidence>
<keyword evidence="3" id="KW-0804">Transcription</keyword>
<dbReference type="InterPro" id="IPR011991">
    <property type="entry name" value="ArsR-like_HTH"/>
</dbReference>
<evidence type="ECO:0000256" key="1">
    <source>
        <dbReference type="ARBA" id="ARBA00023015"/>
    </source>
</evidence>
<dbReference type="STRING" id="446860.AS188_03500"/>
<reference evidence="6 7" key="1">
    <citation type="submission" date="2015-11" db="EMBL/GenBank/DDBJ databases">
        <title>Complete Genome Sequence of Kocuria flava strain HO-9041.</title>
        <authorList>
            <person name="Zhou M."/>
            <person name="Dai J."/>
        </authorList>
    </citation>
    <scope>NUCLEOTIDE SEQUENCE [LARGE SCALE GENOMIC DNA]</scope>
    <source>
        <strain evidence="6 7">HO-9041</strain>
    </source>
</reference>
<evidence type="ECO:0000259" key="4">
    <source>
        <dbReference type="PROSITE" id="PS51077"/>
    </source>
</evidence>
<dbReference type="GO" id="GO:0045892">
    <property type="term" value="P:negative regulation of DNA-templated transcription"/>
    <property type="evidence" value="ECO:0007669"/>
    <property type="project" value="TreeGrafter"/>
</dbReference>
<feature type="domain" description="HTH iclR-type" evidence="4">
    <location>
        <begin position="21"/>
        <end position="83"/>
    </location>
</feature>
<dbReference type="Proteomes" id="UP000057181">
    <property type="component" value="Chromosome"/>
</dbReference>
<keyword evidence="2" id="KW-0238">DNA-binding</keyword>
<dbReference type="PROSITE" id="PS51077">
    <property type="entry name" value="HTH_ICLR"/>
    <property type="match status" value="1"/>
</dbReference>
<dbReference type="GO" id="GO:0003700">
    <property type="term" value="F:DNA-binding transcription factor activity"/>
    <property type="evidence" value="ECO:0007669"/>
    <property type="project" value="TreeGrafter"/>
</dbReference>
<dbReference type="SUPFAM" id="SSF46785">
    <property type="entry name" value="Winged helix' DNA-binding domain"/>
    <property type="match status" value="1"/>
</dbReference>
<dbReference type="GO" id="GO:0003677">
    <property type="term" value="F:DNA binding"/>
    <property type="evidence" value="ECO:0007669"/>
    <property type="project" value="UniProtKB-KW"/>
</dbReference>
<dbReference type="Pfam" id="PF01614">
    <property type="entry name" value="IclR_C"/>
    <property type="match status" value="1"/>
</dbReference>
<evidence type="ECO:0000313" key="7">
    <source>
        <dbReference type="Proteomes" id="UP000057181"/>
    </source>
</evidence>
<dbReference type="InterPro" id="IPR050707">
    <property type="entry name" value="HTH_MetabolicPath_Reg"/>
</dbReference>
<dbReference type="InterPro" id="IPR005471">
    <property type="entry name" value="Tscrpt_reg_IclR_N"/>
</dbReference>
<gene>
    <name evidence="6" type="ORF">AS188_03500</name>
</gene>
<accession>A0A0U3H7U9</accession>
<organism evidence="6 7">
    <name type="scientific">Kocuria flava</name>
    <dbReference type="NCBI Taxonomy" id="446860"/>
    <lineage>
        <taxon>Bacteria</taxon>
        <taxon>Bacillati</taxon>
        <taxon>Actinomycetota</taxon>
        <taxon>Actinomycetes</taxon>
        <taxon>Micrococcales</taxon>
        <taxon>Micrococcaceae</taxon>
        <taxon>Kocuria</taxon>
    </lineage>
</organism>
<dbReference type="Pfam" id="PF09339">
    <property type="entry name" value="HTH_IclR"/>
    <property type="match status" value="1"/>
</dbReference>
<dbReference type="InterPro" id="IPR014757">
    <property type="entry name" value="Tscrpt_reg_IclR_C"/>
</dbReference>
<evidence type="ECO:0000313" key="6">
    <source>
        <dbReference type="EMBL" id="ALU38965.1"/>
    </source>
</evidence>
<dbReference type="PANTHER" id="PTHR30136">
    <property type="entry name" value="HELIX-TURN-HELIX TRANSCRIPTIONAL REGULATOR, ICLR FAMILY"/>
    <property type="match status" value="1"/>
</dbReference>
<dbReference type="SMART" id="SM00346">
    <property type="entry name" value="HTH_ICLR"/>
    <property type="match status" value="1"/>
</dbReference>
<sequence>MVSPMPVSAESSPSNGEARAASVVSNAISVLRCFSTESPSLGVTEIAAQVGLHKSTVSRILSVLEQEELVERDPQSRRFRLGLGLISVTGPLLADLDERRVAYPVLQALAEQTGETSTLMLWNGAESVCVEQIPSRRQIKHTTPLGARFNTAHSASVQVFLAGQPAERVRTMLLSGAIEHPAPTEDAVTAYLGLLTEVARDGVALNYGMTSVDEVGVAAPVHDHRGELVAVTMIAAPRYRVGEEQARLLQDACRAAAGEISQRLGGSTGRV</sequence>
<evidence type="ECO:0000256" key="3">
    <source>
        <dbReference type="ARBA" id="ARBA00023163"/>
    </source>
</evidence>
<dbReference type="InterPro" id="IPR036388">
    <property type="entry name" value="WH-like_DNA-bd_sf"/>
</dbReference>
<dbReference type="OrthoDB" id="7274111at2"/>
<dbReference type="Gene3D" id="3.30.450.40">
    <property type="match status" value="1"/>
</dbReference>
<dbReference type="KEGG" id="kfv:AS188_03500"/>
<dbReference type="InterPro" id="IPR029016">
    <property type="entry name" value="GAF-like_dom_sf"/>
</dbReference>
<dbReference type="AlphaFoldDB" id="A0A0U3H7U9"/>
<dbReference type="EMBL" id="CP013254">
    <property type="protein sequence ID" value="ALU38965.1"/>
    <property type="molecule type" value="Genomic_DNA"/>
</dbReference>
<dbReference type="CDD" id="cd00090">
    <property type="entry name" value="HTH_ARSR"/>
    <property type="match status" value="1"/>
</dbReference>
<dbReference type="Gene3D" id="1.10.10.10">
    <property type="entry name" value="Winged helix-like DNA-binding domain superfamily/Winged helix DNA-binding domain"/>
    <property type="match status" value="1"/>
</dbReference>
<dbReference type="SUPFAM" id="SSF55781">
    <property type="entry name" value="GAF domain-like"/>
    <property type="match status" value="1"/>
</dbReference>
<dbReference type="PROSITE" id="PS51078">
    <property type="entry name" value="ICLR_ED"/>
    <property type="match status" value="1"/>
</dbReference>
<dbReference type="InterPro" id="IPR036390">
    <property type="entry name" value="WH_DNA-bd_sf"/>
</dbReference>
<name>A0A0U3H7U9_9MICC</name>
<dbReference type="PANTHER" id="PTHR30136:SF24">
    <property type="entry name" value="HTH-TYPE TRANSCRIPTIONAL REPRESSOR ALLR"/>
    <property type="match status" value="1"/>
</dbReference>
<protein>
    <submittedName>
        <fullName evidence="6">ArsR family transcriptional regulator</fullName>
    </submittedName>
</protein>
<keyword evidence="1" id="KW-0805">Transcription regulation</keyword>
<feature type="domain" description="IclR-ED" evidence="5">
    <location>
        <begin position="84"/>
        <end position="266"/>
    </location>
</feature>